<dbReference type="Proteomes" id="UP000668214">
    <property type="component" value="Unassembled WGS sequence"/>
</dbReference>
<protein>
    <submittedName>
        <fullName evidence="2">DLP1 synthase</fullName>
    </submittedName>
</protein>
<keyword evidence="1" id="KW-0808">Transferase</keyword>
<feature type="non-terminal residue" evidence="2">
    <location>
        <position position="1"/>
    </location>
</feature>
<dbReference type="GO" id="GO:0042811">
    <property type="term" value="P:pheromone biosynthetic process"/>
    <property type="evidence" value="ECO:0007669"/>
    <property type="project" value="UniProtKB-ARBA"/>
</dbReference>
<dbReference type="Pfam" id="PF00348">
    <property type="entry name" value="polyprenyl_synt"/>
    <property type="match status" value="1"/>
</dbReference>
<evidence type="ECO:0000256" key="1">
    <source>
        <dbReference type="RuleBase" id="RU004466"/>
    </source>
</evidence>
<evidence type="ECO:0000313" key="3">
    <source>
        <dbReference type="Proteomes" id="UP000668214"/>
    </source>
</evidence>
<dbReference type="Gene3D" id="1.10.600.10">
    <property type="entry name" value="Farnesyl Diphosphate Synthase"/>
    <property type="match status" value="1"/>
</dbReference>
<keyword evidence="3" id="KW-1185">Reference proteome</keyword>
<proteinExistence type="inferred from homology"/>
<sequence length="251" mass="27566">MIRTSNLIHRGLVNINIDTESMDSTELNNITFGNKIALLCGDYLLSTSCVEMAALKNQDLLLLISTAVRDLCQAEFVVRRDNQNFPIPSIPTEDCTGYALKEWTLLNTYGAGSLLGKSCQSTLKIAGHSKEIEEKGYEFGKHLALAWQASLDLGLCINKDKGILQNLCAAPIMFHVEHDPSLLIELDKGLDSVENVDYLKVLDIVTTGPGIGLTKELVKKHSQKAMEILSVFKESDARKALSNIIVAIGDF</sequence>
<comment type="caution">
    <text evidence="2">The sequence shown here is derived from an EMBL/GenBank/DDBJ whole genome shotgun (WGS) entry which is preliminary data.</text>
</comment>
<dbReference type="InterPro" id="IPR008949">
    <property type="entry name" value="Isoprenoid_synthase_dom_sf"/>
</dbReference>
<name>A0A836JWD1_9HYME</name>
<dbReference type="CDD" id="cd00385">
    <property type="entry name" value="Isoprenoid_Biosyn_C1"/>
    <property type="match status" value="1"/>
</dbReference>
<dbReference type="GO" id="GO:0008299">
    <property type="term" value="P:isoprenoid biosynthetic process"/>
    <property type="evidence" value="ECO:0007669"/>
    <property type="project" value="InterPro"/>
</dbReference>
<dbReference type="AlphaFoldDB" id="A0A836JWD1"/>
<dbReference type="PANTHER" id="PTHR12001:SF55">
    <property type="entry name" value="ALL TRANS-POLYPRENYL-DIPHOSPHATE SYNTHASE PDSS2"/>
    <property type="match status" value="1"/>
</dbReference>
<comment type="similarity">
    <text evidence="1">Belongs to the FPP/GGPP synthase family.</text>
</comment>
<feature type="non-terminal residue" evidence="2">
    <location>
        <position position="251"/>
    </location>
</feature>
<dbReference type="GO" id="GO:0006744">
    <property type="term" value="P:ubiquinone biosynthetic process"/>
    <property type="evidence" value="ECO:0007669"/>
    <property type="project" value="TreeGrafter"/>
</dbReference>
<dbReference type="PANTHER" id="PTHR12001">
    <property type="entry name" value="GERANYLGERANYL PYROPHOSPHATE SYNTHASE"/>
    <property type="match status" value="1"/>
</dbReference>
<dbReference type="GO" id="GO:1990234">
    <property type="term" value="C:transferase complex"/>
    <property type="evidence" value="ECO:0007669"/>
    <property type="project" value="TreeGrafter"/>
</dbReference>
<dbReference type="EMBL" id="JAANIA010000014">
    <property type="protein sequence ID" value="KAG5327831.1"/>
    <property type="molecule type" value="Genomic_DNA"/>
</dbReference>
<dbReference type="SUPFAM" id="SSF48576">
    <property type="entry name" value="Terpenoid synthases"/>
    <property type="match status" value="1"/>
</dbReference>
<dbReference type="GO" id="GO:0004659">
    <property type="term" value="F:prenyltransferase activity"/>
    <property type="evidence" value="ECO:0007669"/>
    <property type="project" value="InterPro"/>
</dbReference>
<accession>A0A836JWD1</accession>
<gene>
    <name evidence="2" type="primary">Pdss2</name>
    <name evidence="2" type="ORF">G6Z78_0010773</name>
</gene>
<dbReference type="GO" id="GO:0005739">
    <property type="term" value="C:mitochondrion"/>
    <property type="evidence" value="ECO:0007669"/>
    <property type="project" value="TreeGrafter"/>
</dbReference>
<dbReference type="InterPro" id="IPR000092">
    <property type="entry name" value="Polyprenyl_synt"/>
</dbReference>
<evidence type="ECO:0000313" key="2">
    <source>
        <dbReference type="EMBL" id="KAG5327831.1"/>
    </source>
</evidence>
<reference evidence="2" key="1">
    <citation type="submission" date="2020-02" db="EMBL/GenBank/DDBJ databases">
        <title>Relaxed selection underlies rapid genomic changes in the transitions from sociality to social parasitism in ants.</title>
        <authorList>
            <person name="Bi X."/>
        </authorList>
    </citation>
    <scope>NUCLEOTIDE SEQUENCE</scope>
    <source>
        <strain evidence="2">BGI-DK2014c</strain>
        <tissue evidence="2">Whole body</tissue>
    </source>
</reference>
<organism evidence="2 3">
    <name type="scientific">Pseudoatta argentina</name>
    <dbReference type="NCBI Taxonomy" id="621737"/>
    <lineage>
        <taxon>Eukaryota</taxon>
        <taxon>Metazoa</taxon>
        <taxon>Ecdysozoa</taxon>
        <taxon>Arthropoda</taxon>
        <taxon>Hexapoda</taxon>
        <taxon>Insecta</taxon>
        <taxon>Pterygota</taxon>
        <taxon>Neoptera</taxon>
        <taxon>Endopterygota</taxon>
        <taxon>Hymenoptera</taxon>
        <taxon>Apocrita</taxon>
        <taxon>Aculeata</taxon>
        <taxon>Formicoidea</taxon>
        <taxon>Formicidae</taxon>
        <taxon>Myrmicinae</taxon>
        <taxon>Pseudoatta</taxon>
    </lineage>
</organism>